<dbReference type="FunCoup" id="A0A251TRF4">
    <property type="interactions" value="135"/>
</dbReference>
<dbReference type="PANTHER" id="PTHR33103">
    <property type="entry name" value="OS01G0153900 PROTEIN"/>
    <property type="match status" value="1"/>
</dbReference>
<dbReference type="OrthoDB" id="1277335at2759"/>
<proteinExistence type="predicted"/>
<gene>
    <name evidence="1" type="ORF">HannXRQ_Chr09g0241191</name>
</gene>
<name>A0A251TRF4_HELAN</name>
<dbReference type="Pfam" id="PF05056">
    <property type="entry name" value="DUF674"/>
    <property type="match status" value="1"/>
</dbReference>
<protein>
    <recommendedName>
        <fullName evidence="3">DUF674 family protein</fullName>
    </recommendedName>
</protein>
<evidence type="ECO:0000313" key="2">
    <source>
        <dbReference type="Proteomes" id="UP000215914"/>
    </source>
</evidence>
<organism evidence="1 2">
    <name type="scientific">Helianthus annuus</name>
    <name type="common">Common sunflower</name>
    <dbReference type="NCBI Taxonomy" id="4232"/>
    <lineage>
        <taxon>Eukaryota</taxon>
        <taxon>Viridiplantae</taxon>
        <taxon>Streptophyta</taxon>
        <taxon>Embryophyta</taxon>
        <taxon>Tracheophyta</taxon>
        <taxon>Spermatophyta</taxon>
        <taxon>Magnoliopsida</taxon>
        <taxon>eudicotyledons</taxon>
        <taxon>Gunneridae</taxon>
        <taxon>Pentapetalae</taxon>
        <taxon>asterids</taxon>
        <taxon>campanulids</taxon>
        <taxon>Asterales</taxon>
        <taxon>Asteraceae</taxon>
        <taxon>Asteroideae</taxon>
        <taxon>Heliantheae alliance</taxon>
        <taxon>Heliantheae</taxon>
        <taxon>Helianthus</taxon>
    </lineage>
</organism>
<dbReference type="EMBL" id="CM007898">
    <property type="protein sequence ID" value="OTG13710.1"/>
    <property type="molecule type" value="Genomic_DNA"/>
</dbReference>
<dbReference type="InterPro" id="IPR007750">
    <property type="entry name" value="DUF674"/>
</dbReference>
<sequence length="473" mass="53724">MADTTEDEDKISIKVIVDKVNKRVVCAEVDYSFVDILFSYVTLPMGTIARLLGTHDDKKFECLGSFNNLYHSLKDLPHRYLSTECKSMLLNPRSLSYDYCRHLELKIDDTEPSHYFECHNRCCSSYDKVLSCNNLSSEHDRSQSCRGCYTYLPSMRFEESYWYSSDYDLVSLFTNSVGSGVFVSDSGTFIVTDDLCVEPYNMASSIRLLTDLGITDMNHLEERNLQMSSYQMLYFLKLALSTHRPFTYFVFSKICPETDVFISWIDSTSQHNDFIIKEESASSKIHLELSLQKSTGKLLFAESKADFVEFLFGFLSLPLGTVIGTLTKGAFTSRCMDNILRSISHMSVGKYLKSQDIKDMLLTPHFGQKYISKNQIFPLNGVPLRSDEIENNDIKIDGGFLKQSGMFLVTDDLTITPSSLASSIDLLKKLEVAPEDIERCEVSISLKEGLSMLKESLRSSSILTKSLEHQVKK</sequence>
<reference evidence="2" key="1">
    <citation type="journal article" date="2017" name="Nature">
        <title>The sunflower genome provides insights into oil metabolism, flowering and Asterid evolution.</title>
        <authorList>
            <person name="Badouin H."/>
            <person name="Gouzy J."/>
            <person name="Grassa C.J."/>
            <person name="Murat F."/>
            <person name="Staton S.E."/>
            <person name="Cottret L."/>
            <person name="Lelandais-Briere C."/>
            <person name="Owens G.L."/>
            <person name="Carrere S."/>
            <person name="Mayjonade B."/>
            <person name="Legrand L."/>
            <person name="Gill N."/>
            <person name="Kane N.C."/>
            <person name="Bowers J.E."/>
            <person name="Hubner S."/>
            <person name="Bellec A."/>
            <person name="Berard A."/>
            <person name="Berges H."/>
            <person name="Blanchet N."/>
            <person name="Boniface M.C."/>
            <person name="Brunel D."/>
            <person name="Catrice O."/>
            <person name="Chaidir N."/>
            <person name="Claudel C."/>
            <person name="Donnadieu C."/>
            <person name="Faraut T."/>
            <person name="Fievet G."/>
            <person name="Helmstetter N."/>
            <person name="King M."/>
            <person name="Knapp S.J."/>
            <person name="Lai Z."/>
            <person name="Le Paslier M.C."/>
            <person name="Lippi Y."/>
            <person name="Lorenzon L."/>
            <person name="Mandel J.R."/>
            <person name="Marage G."/>
            <person name="Marchand G."/>
            <person name="Marquand E."/>
            <person name="Bret-Mestries E."/>
            <person name="Morien E."/>
            <person name="Nambeesan S."/>
            <person name="Nguyen T."/>
            <person name="Pegot-Espagnet P."/>
            <person name="Pouilly N."/>
            <person name="Raftis F."/>
            <person name="Sallet E."/>
            <person name="Schiex T."/>
            <person name="Thomas J."/>
            <person name="Vandecasteele C."/>
            <person name="Vares D."/>
            <person name="Vear F."/>
            <person name="Vautrin S."/>
            <person name="Crespi M."/>
            <person name="Mangin B."/>
            <person name="Burke J.M."/>
            <person name="Salse J."/>
            <person name="Munos S."/>
            <person name="Vincourt P."/>
            <person name="Rieseberg L.H."/>
            <person name="Langlade N.B."/>
        </authorList>
    </citation>
    <scope>NUCLEOTIDE SEQUENCE [LARGE SCALE GENOMIC DNA]</scope>
    <source>
        <strain evidence="2">cv. SF193</strain>
    </source>
</reference>
<accession>A0A251TRF4</accession>
<dbReference type="PANTHER" id="PTHR33103:SF27">
    <property type="entry name" value="OS04G0594700 PROTEIN"/>
    <property type="match status" value="1"/>
</dbReference>
<dbReference type="InParanoid" id="A0A251TRF4"/>
<dbReference type="Proteomes" id="UP000215914">
    <property type="component" value="Chromosome 9"/>
</dbReference>
<dbReference type="OMA" id="INCRSSF"/>
<dbReference type="AlphaFoldDB" id="A0A251TRF4"/>
<evidence type="ECO:0008006" key="3">
    <source>
        <dbReference type="Google" id="ProtNLM"/>
    </source>
</evidence>
<evidence type="ECO:0000313" key="1">
    <source>
        <dbReference type="EMBL" id="OTG13710.1"/>
    </source>
</evidence>
<keyword evidence="2" id="KW-1185">Reference proteome</keyword>